<evidence type="ECO:0000259" key="5">
    <source>
        <dbReference type="PROSITE" id="PS50932"/>
    </source>
</evidence>
<sequence>MPTIKDVARIAGVSTATVSRAMITPDKVSEKTRLKVEVAIAESGFSPNVMARNLRRSESKTVVVIVPDIANMFFANVVRGIQSVALREGYKVLLGDSIHTIEQAKVYLDLVSSKQADGIISLTAELPQEVRQGASIPMVMACEYFANFSIPTIRIDNQLAAQRAVEYLISIGHRNIGCISGPLNNPLCIARREGYLQALQQANISSDVQAIEEGDFSFQSGYSAFMNLSNLDGMSALFCFSDIMALGAMKAATQLGLKVPEDLSIVGFDDLALAEYASPALTTVRQPQEEIGQTAMKIMLKRLKGSKVSHDTVLATQLLVRDSTAPPRFFTSS</sequence>
<dbReference type="InterPro" id="IPR010982">
    <property type="entry name" value="Lambda_DNA-bd_dom_sf"/>
</dbReference>
<dbReference type="PANTHER" id="PTHR30146:SF151">
    <property type="entry name" value="HTH-TYPE TRANSCRIPTIONAL REPRESSOR CYTR"/>
    <property type="match status" value="1"/>
</dbReference>
<accession>A0ABW7IWK7</accession>
<dbReference type="CDD" id="cd06284">
    <property type="entry name" value="PBP1_LacI-like"/>
    <property type="match status" value="1"/>
</dbReference>
<comment type="caution">
    <text evidence="6">The sequence shown here is derived from an EMBL/GenBank/DDBJ whole genome shotgun (WGS) entry which is preliminary data.</text>
</comment>
<gene>
    <name evidence="6" type="ORF">ACGRQ9_11080</name>
</gene>
<dbReference type="CDD" id="cd01392">
    <property type="entry name" value="HTH_LacI"/>
    <property type="match status" value="1"/>
</dbReference>
<dbReference type="SUPFAM" id="SSF47413">
    <property type="entry name" value="lambda repressor-like DNA-binding domains"/>
    <property type="match status" value="1"/>
</dbReference>
<dbReference type="InterPro" id="IPR000843">
    <property type="entry name" value="HTH_LacI"/>
</dbReference>
<keyword evidence="7" id="KW-1185">Reference proteome</keyword>
<dbReference type="Gene3D" id="1.10.260.40">
    <property type="entry name" value="lambda repressor-like DNA-binding domains"/>
    <property type="match status" value="1"/>
</dbReference>
<proteinExistence type="predicted"/>
<dbReference type="Pfam" id="PF13377">
    <property type="entry name" value="Peripla_BP_3"/>
    <property type="match status" value="1"/>
</dbReference>
<keyword evidence="4" id="KW-0804">Transcription</keyword>
<evidence type="ECO:0000313" key="6">
    <source>
        <dbReference type="EMBL" id="MFH0265999.1"/>
    </source>
</evidence>
<dbReference type="EMBL" id="JBIHSN010000002">
    <property type="protein sequence ID" value="MFH0265999.1"/>
    <property type="molecule type" value="Genomic_DNA"/>
</dbReference>
<dbReference type="InterPro" id="IPR028082">
    <property type="entry name" value="Peripla_BP_I"/>
</dbReference>
<dbReference type="Gene3D" id="3.40.50.2300">
    <property type="match status" value="2"/>
</dbReference>
<dbReference type="SMART" id="SM00354">
    <property type="entry name" value="HTH_LACI"/>
    <property type="match status" value="1"/>
</dbReference>
<name>A0ABW7IWK7_9VIBR</name>
<reference evidence="6 7" key="1">
    <citation type="submission" date="2024-10" db="EMBL/GenBank/DDBJ databases">
        <authorList>
            <person name="Yibar A."/>
            <person name="Saticioglu I.B."/>
            <person name="Duman M."/>
            <person name="Ajmi N."/>
            <person name="Gurler F."/>
            <person name="Ay H."/>
            <person name="Onuk E."/>
            <person name="Guler S."/>
            <person name="Romalde J.L."/>
        </authorList>
    </citation>
    <scope>NUCLEOTIDE SEQUENCE [LARGE SCALE GENOMIC DNA]</scope>
    <source>
        <strain evidence="6 7">14-MA-B</strain>
    </source>
</reference>
<dbReference type="PANTHER" id="PTHR30146">
    <property type="entry name" value="LACI-RELATED TRANSCRIPTIONAL REPRESSOR"/>
    <property type="match status" value="1"/>
</dbReference>
<dbReference type="Pfam" id="PF00356">
    <property type="entry name" value="LacI"/>
    <property type="match status" value="1"/>
</dbReference>
<keyword evidence="1" id="KW-0678">Repressor</keyword>
<dbReference type="InterPro" id="IPR046335">
    <property type="entry name" value="LacI/GalR-like_sensor"/>
</dbReference>
<dbReference type="Proteomes" id="UP001607151">
    <property type="component" value="Unassembled WGS sequence"/>
</dbReference>
<protein>
    <submittedName>
        <fullName evidence="6">LacI family DNA-binding transcriptional regulator</fullName>
    </submittedName>
</protein>
<dbReference type="RefSeq" id="WP_089138276.1">
    <property type="nucleotide sequence ID" value="NZ_AP018685.1"/>
</dbReference>
<dbReference type="PROSITE" id="PS00356">
    <property type="entry name" value="HTH_LACI_1"/>
    <property type="match status" value="1"/>
</dbReference>
<dbReference type="GO" id="GO:0003677">
    <property type="term" value="F:DNA binding"/>
    <property type="evidence" value="ECO:0007669"/>
    <property type="project" value="UniProtKB-KW"/>
</dbReference>
<evidence type="ECO:0000256" key="2">
    <source>
        <dbReference type="ARBA" id="ARBA00023015"/>
    </source>
</evidence>
<keyword evidence="2" id="KW-0805">Transcription regulation</keyword>
<feature type="domain" description="HTH lacI-type" evidence="5">
    <location>
        <begin position="2"/>
        <end position="56"/>
    </location>
</feature>
<evidence type="ECO:0000256" key="1">
    <source>
        <dbReference type="ARBA" id="ARBA00022491"/>
    </source>
</evidence>
<organism evidence="6 7">
    <name type="scientific">Vibrio rumoiensis</name>
    <dbReference type="NCBI Taxonomy" id="76258"/>
    <lineage>
        <taxon>Bacteria</taxon>
        <taxon>Pseudomonadati</taxon>
        <taxon>Pseudomonadota</taxon>
        <taxon>Gammaproteobacteria</taxon>
        <taxon>Vibrionales</taxon>
        <taxon>Vibrionaceae</taxon>
        <taxon>Vibrio</taxon>
    </lineage>
</organism>
<evidence type="ECO:0000256" key="3">
    <source>
        <dbReference type="ARBA" id="ARBA00023125"/>
    </source>
</evidence>
<dbReference type="SUPFAM" id="SSF53822">
    <property type="entry name" value="Periplasmic binding protein-like I"/>
    <property type="match status" value="1"/>
</dbReference>
<evidence type="ECO:0000256" key="4">
    <source>
        <dbReference type="ARBA" id="ARBA00023163"/>
    </source>
</evidence>
<keyword evidence="3 6" id="KW-0238">DNA-binding</keyword>
<evidence type="ECO:0000313" key="7">
    <source>
        <dbReference type="Proteomes" id="UP001607151"/>
    </source>
</evidence>
<dbReference type="PROSITE" id="PS50932">
    <property type="entry name" value="HTH_LACI_2"/>
    <property type="match status" value="1"/>
</dbReference>